<protein>
    <recommendedName>
        <fullName evidence="3">DUF3768 domain-containing protein</fullName>
    </recommendedName>
</protein>
<organism evidence="1 2">
    <name type="scientific">Agrobacterium bohemicum</name>
    <dbReference type="NCBI Taxonomy" id="2052828"/>
    <lineage>
        <taxon>Bacteria</taxon>
        <taxon>Pseudomonadati</taxon>
        <taxon>Pseudomonadota</taxon>
        <taxon>Alphaproteobacteria</taxon>
        <taxon>Hyphomicrobiales</taxon>
        <taxon>Rhizobiaceae</taxon>
        <taxon>Rhizobium/Agrobacterium group</taxon>
        <taxon>Agrobacterium</taxon>
    </lineage>
</organism>
<dbReference type="STRING" id="2052828.ATO67_18205"/>
<dbReference type="InterPro" id="IPR022243">
    <property type="entry name" value="DUF3768"/>
</dbReference>
<comment type="caution">
    <text evidence="1">The sequence shown here is derived from an EMBL/GenBank/DDBJ whole genome shotgun (WGS) entry which is preliminary data.</text>
</comment>
<dbReference type="EMBL" id="LNUW01000004">
    <property type="protein sequence ID" value="KXG87583.1"/>
    <property type="molecule type" value="Genomic_DNA"/>
</dbReference>
<keyword evidence="2" id="KW-1185">Reference proteome</keyword>
<dbReference type="Pfam" id="PF12599">
    <property type="entry name" value="DUF3768"/>
    <property type="match status" value="1"/>
</dbReference>
<dbReference type="Proteomes" id="UP000070498">
    <property type="component" value="Unassembled WGS sequence"/>
</dbReference>
<name>A0A135P835_9HYPH</name>
<evidence type="ECO:0008006" key="3">
    <source>
        <dbReference type="Google" id="ProtNLM"/>
    </source>
</evidence>
<evidence type="ECO:0000313" key="1">
    <source>
        <dbReference type="EMBL" id="KXG87583.1"/>
    </source>
</evidence>
<accession>A0A135P835</accession>
<gene>
    <name evidence="1" type="ORF">ATO67_18205</name>
</gene>
<sequence>MTTIQTTRIRELNDVFRTTWLTGTVLLTSGIQSLADATQSHIVEGVQDFNAFTPDNDPHGEHDFGAVTVDGHKVFWKIDYYDLSVQFGSDDPANPAVTKRVLTVMLAEEY</sequence>
<reference evidence="1 2" key="1">
    <citation type="submission" date="2015-11" db="EMBL/GenBank/DDBJ databases">
        <title>Draft genome sequence of Agrobacterium sp. R89-1.</title>
        <authorList>
            <person name="Zahradnik J."/>
            <person name="Kyslikova E."/>
            <person name="Palyzova A."/>
            <person name="Kyslik P."/>
        </authorList>
    </citation>
    <scope>NUCLEOTIDE SEQUENCE [LARGE SCALE GENOMIC DNA]</scope>
    <source>
        <strain evidence="1 2">R89-1</strain>
    </source>
</reference>
<proteinExistence type="predicted"/>
<dbReference type="RefSeq" id="WP_067652567.1">
    <property type="nucleotide sequence ID" value="NZ_KQ961034.1"/>
</dbReference>
<evidence type="ECO:0000313" key="2">
    <source>
        <dbReference type="Proteomes" id="UP000070498"/>
    </source>
</evidence>
<dbReference type="AlphaFoldDB" id="A0A135P835"/>